<protein>
    <recommendedName>
        <fullName evidence="2">Endonuclease/exonuclease/phosphatase domain-containing protein</fullName>
    </recommendedName>
</protein>
<reference evidence="3 4" key="1">
    <citation type="submission" date="2020-06" db="EMBL/GenBank/DDBJ databases">
        <authorList>
            <person name="Li R."/>
            <person name="Bekaert M."/>
        </authorList>
    </citation>
    <scope>NUCLEOTIDE SEQUENCE [LARGE SCALE GENOMIC DNA]</scope>
    <source>
        <strain evidence="4">wild</strain>
    </source>
</reference>
<evidence type="ECO:0000259" key="2">
    <source>
        <dbReference type="Pfam" id="PF14529"/>
    </source>
</evidence>
<dbReference type="Proteomes" id="UP000507470">
    <property type="component" value="Unassembled WGS sequence"/>
</dbReference>
<dbReference type="EMBL" id="CACVKT020005601">
    <property type="protein sequence ID" value="CAC5396047.1"/>
    <property type="molecule type" value="Genomic_DNA"/>
</dbReference>
<gene>
    <name evidence="3" type="ORF">MCOR_30650</name>
</gene>
<feature type="compositionally biased region" description="Polar residues" evidence="1">
    <location>
        <begin position="127"/>
        <end position="140"/>
    </location>
</feature>
<feature type="compositionally biased region" description="Polar residues" evidence="1">
    <location>
        <begin position="103"/>
        <end position="112"/>
    </location>
</feature>
<evidence type="ECO:0000313" key="4">
    <source>
        <dbReference type="Proteomes" id="UP000507470"/>
    </source>
</evidence>
<dbReference type="SUPFAM" id="SSF56219">
    <property type="entry name" value="DNase I-like"/>
    <property type="match status" value="1"/>
</dbReference>
<organism evidence="3 4">
    <name type="scientific">Mytilus coruscus</name>
    <name type="common">Sea mussel</name>
    <dbReference type="NCBI Taxonomy" id="42192"/>
    <lineage>
        <taxon>Eukaryota</taxon>
        <taxon>Metazoa</taxon>
        <taxon>Spiralia</taxon>
        <taxon>Lophotrochozoa</taxon>
        <taxon>Mollusca</taxon>
        <taxon>Bivalvia</taxon>
        <taxon>Autobranchia</taxon>
        <taxon>Pteriomorphia</taxon>
        <taxon>Mytilida</taxon>
        <taxon>Mytiloidea</taxon>
        <taxon>Mytilidae</taxon>
        <taxon>Mytilinae</taxon>
        <taxon>Mytilus</taxon>
    </lineage>
</organism>
<dbReference type="InterPro" id="IPR005135">
    <property type="entry name" value="Endo/exonuclease/phosphatase"/>
</dbReference>
<proteinExistence type="predicted"/>
<accession>A0A6J8CLH4</accession>
<feature type="region of interest" description="Disordered" evidence="1">
    <location>
        <begin position="103"/>
        <end position="144"/>
    </location>
</feature>
<dbReference type="GO" id="GO:0003824">
    <property type="term" value="F:catalytic activity"/>
    <property type="evidence" value="ECO:0007669"/>
    <property type="project" value="InterPro"/>
</dbReference>
<evidence type="ECO:0000313" key="3">
    <source>
        <dbReference type="EMBL" id="CAC5396047.1"/>
    </source>
</evidence>
<keyword evidence="4" id="KW-1185">Reference proteome</keyword>
<feature type="domain" description="Endonuclease/exonuclease/phosphatase" evidence="2">
    <location>
        <begin position="21"/>
        <end position="107"/>
    </location>
</feature>
<dbReference type="Pfam" id="PF14529">
    <property type="entry name" value="Exo_endo_phos_2"/>
    <property type="match status" value="1"/>
</dbReference>
<dbReference type="AlphaFoldDB" id="A0A6J8CLH4"/>
<name>A0A6J8CLH4_MYTCO</name>
<dbReference type="OrthoDB" id="10385053at2759"/>
<dbReference type="Gene3D" id="3.60.10.10">
    <property type="entry name" value="Endonuclease/exonuclease/phosphatase"/>
    <property type="match status" value="1"/>
</dbReference>
<dbReference type="InterPro" id="IPR036691">
    <property type="entry name" value="Endo/exonu/phosph_ase_sf"/>
</dbReference>
<sequence>MPDGNNRIQVITINSSPLKTCLVNVYMTSLQGAGDLDYKDTMDQISEIIEKYKDSYQTIICGDMNASLHRDNRRRDQNLKEFMINNNLSLGNRYPTATTFFHHNGKKISQSSRESKNAHTLWKKKINSQQNAEQEKNNFTSKKRKLRQLRRQAYASKNEKFFNDVMQVSQKDSKTFHKLIKKQRSKLDINTDILYIGNQTFEGENILSAWQTHFETLGTPNFDENIFDLERLKLSKLQNKIISELDLQNKEITKATPTEIESVIRKLNTGKASDENRIVSEHYIHAIDIFETVINDRLEPELFPSQKTLQRGFTEGASSLFTAFIVSETTMLYKFLKIVSELLTLDAEKAFDTVNHEIMLNKMFHDGIGGDMWVLKTSTPI</sequence>
<evidence type="ECO:0000256" key="1">
    <source>
        <dbReference type="SAM" id="MobiDB-lite"/>
    </source>
</evidence>